<proteinExistence type="inferred from homology"/>
<evidence type="ECO:0000313" key="7">
    <source>
        <dbReference type="EMBL" id="UYU70846.1"/>
    </source>
</evidence>
<evidence type="ECO:0000313" key="8">
    <source>
        <dbReference type="Proteomes" id="UP001156216"/>
    </source>
</evidence>
<dbReference type="InterPro" id="IPR009614">
    <property type="entry name" value="YoeB_toxin"/>
</dbReference>
<evidence type="ECO:0000256" key="5">
    <source>
        <dbReference type="ARBA" id="ARBA00022801"/>
    </source>
</evidence>
<dbReference type="GO" id="GO:0006401">
    <property type="term" value="P:RNA catabolic process"/>
    <property type="evidence" value="ECO:0007669"/>
    <property type="project" value="InterPro"/>
</dbReference>
<dbReference type="SUPFAM" id="SSF143011">
    <property type="entry name" value="RelE-like"/>
    <property type="match status" value="1"/>
</dbReference>
<dbReference type="EMBL" id="CP083681">
    <property type="protein sequence ID" value="UYU70846.1"/>
    <property type="molecule type" value="Genomic_DNA"/>
</dbReference>
<dbReference type="GO" id="GO:0016787">
    <property type="term" value="F:hydrolase activity"/>
    <property type="evidence" value="ECO:0007669"/>
    <property type="project" value="UniProtKB-KW"/>
</dbReference>
<keyword evidence="4" id="KW-0255">Endonuclease</keyword>
<dbReference type="PANTHER" id="PTHR38039:SF1">
    <property type="entry name" value="TOXIN YOEB"/>
    <property type="match status" value="1"/>
</dbReference>
<keyword evidence="5" id="KW-0378">Hydrolase</keyword>
<dbReference type="Pfam" id="PF06769">
    <property type="entry name" value="YoeB_toxin"/>
    <property type="match status" value="1"/>
</dbReference>
<dbReference type="Gene3D" id="3.30.2310.20">
    <property type="entry name" value="RelE-like"/>
    <property type="match status" value="1"/>
</dbReference>
<comment type="similarity">
    <text evidence="1">Belongs to the YoeB family.</text>
</comment>
<dbReference type="RefSeq" id="WP_132061842.1">
    <property type="nucleotide sequence ID" value="NZ_CP072242.1"/>
</dbReference>
<dbReference type="InterPro" id="IPR035093">
    <property type="entry name" value="RelE/ParE_toxin_dom_sf"/>
</dbReference>
<accession>A0AA46U9Q3</accession>
<dbReference type="InterPro" id="IPR007712">
    <property type="entry name" value="RelE/ParE_toxin"/>
</dbReference>
<dbReference type="NCBIfam" id="TIGR02116">
    <property type="entry name" value="toxin_Txe_YoeB"/>
    <property type="match status" value="1"/>
</dbReference>
<dbReference type="NCBIfam" id="TIGR02385">
    <property type="entry name" value="RelE_StbE"/>
    <property type="match status" value="1"/>
</dbReference>
<evidence type="ECO:0000256" key="3">
    <source>
        <dbReference type="ARBA" id="ARBA00022722"/>
    </source>
</evidence>
<keyword evidence="3" id="KW-0540">Nuclease</keyword>
<dbReference type="Proteomes" id="UP001156216">
    <property type="component" value="Chromosome"/>
</dbReference>
<keyword evidence="2" id="KW-1277">Toxin-antitoxin system</keyword>
<name>A0AA46U9Q3_BACT4</name>
<gene>
    <name evidence="7" type="ORF">KQP59_21615</name>
</gene>
<evidence type="ECO:0000256" key="2">
    <source>
        <dbReference type="ARBA" id="ARBA00022649"/>
    </source>
</evidence>
<evidence type="ECO:0000256" key="4">
    <source>
        <dbReference type="ARBA" id="ARBA00022759"/>
    </source>
</evidence>
<reference evidence="7" key="1">
    <citation type="submission" date="2021-06" db="EMBL/GenBank/DDBJ databases">
        <title>Interrogation of the integrated mobile genetic elements in gut-associated Bacteroides with a consensus prediction approach.</title>
        <authorList>
            <person name="Campbell D.E."/>
            <person name="Leigh J.R."/>
            <person name="Kim T."/>
            <person name="England W."/>
            <person name="Whitaker R.J."/>
            <person name="Degnan P.H."/>
        </authorList>
    </citation>
    <scope>NUCLEOTIDE SEQUENCE</scope>
    <source>
        <strain evidence="7">VPI-BTDOT2</strain>
    </source>
</reference>
<evidence type="ECO:0000256" key="1">
    <source>
        <dbReference type="ARBA" id="ARBA00008172"/>
    </source>
</evidence>
<organism evidence="7 8">
    <name type="scientific">Bacteroides thetaiotaomicron</name>
    <dbReference type="NCBI Taxonomy" id="818"/>
    <lineage>
        <taxon>Bacteria</taxon>
        <taxon>Pseudomonadati</taxon>
        <taxon>Bacteroidota</taxon>
        <taxon>Bacteroidia</taxon>
        <taxon>Bacteroidales</taxon>
        <taxon>Bacteroidaceae</taxon>
        <taxon>Bacteroides</taxon>
    </lineage>
</organism>
<dbReference type="PANTHER" id="PTHR38039">
    <property type="entry name" value="TOXIN YOEB"/>
    <property type="match status" value="1"/>
</dbReference>
<evidence type="ECO:0000256" key="6">
    <source>
        <dbReference type="ARBA" id="ARBA00030388"/>
    </source>
</evidence>
<protein>
    <recommendedName>
        <fullName evidence="6">Putative mRNA interferase YoeB</fullName>
    </recommendedName>
</protein>
<dbReference type="GO" id="GO:0004519">
    <property type="term" value="F:endonuclease activity"/>
    <property type="evidence" value="ECO:0007669"/>
    <property type="project" value="UniProtKB-KW"/>
</dbReference>
<sequence length="90" mass="10244">MYQIEFTPKAVQGALNLKKSEPQAYKKLEKLILELQEHPTTGTGQVEALKGDKSGLWSRRITSKHRLIYSVNGIEIKVVIISTYGHYDEK</sequence>
<dbReference type="AlphaFoldDB" id="A0AA46U9Q3"/>